<sequence>MTSRNFTPGDAGSAPTNTVVFRYDWTTQENLVGKVVAAVADVTDSDETEIERVHDRLDPGSLNRLFDRRRTDRDPGSARLIFPLETCTITVYGSGLVVVQA</sequence>
<gene>
    <name evidence="2" type="ORF">C491_11398</name>
</gene>
<dbReference type="AlphaFoldDB" id="L9X677"/>
<protein>
    <recommendedName>
        <fullName evidence="1">Halobacterial output domain-containing protein</fullName>
    </recommendedName>
</protein>
<dbReference type="STRING" id="1227497.C491_11398"/>
<evidence type="ECO:0000313" key="3">
    <source>
        <dbReference type="Proteomes" id="UP000011688"/>
    </source>
</evidence>
<dbReference type="Proteomes" id="UP000011688">
    <property type="component" value="Unassembled WGS sequence"/>
</dbReference>
<comment type="caution">
    <text evidence="2">The sequence shown here is derived from an EMBL/GenBank/DDBJ whole genome shotgun (WGS) entry which is preliminary data.</text>
</comment>
<dbReference type="InterPro" id="IPR040624">
    <property type="entry name" value="HalOD1"/>
</dbReference>
<name>L9X677_9EURY</name>
<evidence type="ECO:0000313" key="2">
    <source>
        <dbReference type="EMBL" id="ELY57107.1"/>
    </source>
</evidence>
<organism evidence="2 3">
    <name type="scientific">Natronococcus amylolyticus DSM 10524</name>
    <dbReference type="NCBI Taxonomy" id="1227497"/>
    <lineage>
        <taxon>Archaea</taxon>
        <taxon>Methanobacteriati</taxon>
        <taxon>Methanobacteriota</taxon>
        <taxon>Stenosarchaea group</taxon>
        <taxon>Halobacteria</taxon>
        <taxon>Halobacteriales</taxon>
        <taxon>Natrialbaceae</taxon>
        <taxon>Natronococcus</taxon>
    </lineage>
</organism>
<dbReference type="Pfam" id="PF18545">
    <property type="entry name" value="HalOD1"/>
    <property type="match status" value="1"/>
</dbReference>
<accession>L9X677</accession>
<dbReference type="eggNOG" id="arCOG08928">
    <property type="taxonomic scope" value="Archaea"/>
</dbReference>
<reference evidence="2 3" key="1">
    <citation type="journal article" date="2014" name="PLoS Genet.">
        <title>Phylogenetically driven sequencing of extremely halophilic archaea reveals strategies for static and dynamic osmo-response.</title>
        <authorList>
            <person name="Becker E.A."/>
            <person name="Seitzer P.M."/>
            <person name="Tritt A."/>
            <person name="Larsen D."/>
            <person name="Krusor M."/>
            <person name="Yao A.I."/>
            <person name="Wu D."/>
            <person name="Madern D."/>
            <person name="Eisen J.A."/>
            <person name="Darling A.E."/>
            <person name="Facciotti M.T."/>
        </authorList>
    </citation>
    <scope>NUCLEOTIDE SEQUENCE [LARGE SCALE GENOMIC DNA]</scope>
    <source>
        <strain evidence="2 3">DSM 10524</strain>
    </source>
</reference>
<feature type="domain" description="Halobacterial output" evidence="1">
    <location>
        <begin position="29"/>
        <end position="100"/>
    </location>
</feature>
<proteinExistence type="predicted"/>
<dbReference type="EMBL" id="AOIB01000025">
    <property type="protein sequence ID" value="ELY57107.1"/>
    <property type="molecule type" value="Genomic_DNA"/>
</dbReference>
<dbReference type="OrthoDB" id="155502at2157"/>
<evidence type="ECO:0000259" key="1">
    <source>
        <dbReference type="Pfam" id="PF18545"/>
    </source>
</evidence>
<keyword evidence="3" id="KW-1185">Reference proteome</keyword>
<dbReference type="RefSeq" id="WP_005556268.1">
    <property type="nucleotide sequence ID" value="NZ_AOIB01000025.1"/>
</dbReference>